<evidence type="ECO:0000256" key="1">
    <source>
        <dbReference type="PROSITE-ProRule" id="PRU00023"/>
    </source>
</evidence>
<protein>
    <submittedName>
        <fullName evidence="3">Uncharacterized protein</fullName>
    </submittedName>
</protein>
<evidence type="ECO:0000313" key="3">
    <source>
        <dbReference type="EMBL" id="GMH77045.1"/>
    </source>
</evidence>
<dbReference type="InterPro" id="IPR042099">
    <property type="entry name" value="ANL_N_sf"/>
</dbReference>
<dbReference type="GO" id="GO:0005737">
    <property type="term" value="C:cytoplasm"/>
    <property type="evidence" value="ECO:0007669"/>
    <property type="project" value="TreeGrafter"/>
</dbReference>
<dbReference type="PANTHER" id="PTHR45527">
    <property type="entry name" value="NONRIBOSOMAL PEPTIDE SYNTHETASE"/>
    <property type="match status" value="1"/>
</dbReference>
<feature type="compositionally biased region" description="Basic and acidic residues" evidence="2">
    <location>
        <begin position="56"/>
        <end position="70"/>
    </location>
</feature>
<dbReference type="Gene3D" id="3.40.50.12780">
    <property type="entry name" value="N-terminal domain of ligase-like"/>
    <property type="match status" value="1"/>
</dbReference>
<evidence type="ECO:0000256" key="2">
    <source>
        <dbReference type="SAM" id="MobiDB-lite"/>
    </source>
</evidence>
<dbReference type="GO" id="GO:0044550">
    <property type="term" value="P:secondary metabolite biosynthetic process"/>
    <property type="evidence" value="ECO:0007669"/>
    <property type="project" value="TreeGrafter"/>
</dbReference>
<feature type="repeat" description="ANK" evidence="1">
    <location>
        <begin position="702"/>
        <end position="726"/>
    </location>
</feature>
<sequence length="881" mass="96654">MSHTQTQRSAVITQCAQQPITASTPPRCLIVPLDLKDGDLRNAQIIRRAESMLQQQHDDQYDRHSHDSRSATHSSSAVLFDTDDVARSNSHLFQNSVVIVLSSLPPPPPPPPAKFTPLSPPPSLLPHHLISTSGSAGTPLLTRLSTSSIHAYCMSRIEYENITSSSTLLQLSQSTFDPSISDVVIFHLLSSNLVLYDNSPINDLIECNNITHIITTKGIVTTLGINPNVNVNDNDNDNIDVEPTTSKYHLKVLSVGGEHVTQDFIDAYARAADSPADQTRLVLNYGLTELGVYQSSGEVFKHQSEHVGRLFSDFEVDFIDVDDGGFGEIVIRGGWIDETTGYVLDDDEANGFIKNSNANNVDSSWKVKGYRTGDTGRIDPDSNLVIGGRIGEGMFKVNGVLINELEVVEAIEKSIENCAVYVSNSSNMFTVWVALFDDINPPANKWYARNSVFNKVLEGVWSKFNRSSVRVNRWIVFHGDEEYFRESYVPKETVSALGRTGKTLSVKQCTLPKLPVYENVSAFSDSSETTRTTLNSPLGIFVSEQVKAVLNLKSPPTSDQTFTELGGDSLGASRVVRACYAEYNGLKDGRLVGGEFGRYGAEWDLGGFISKPLGDWVDGVERSGITLSSSSSLDLCVDSASLPSAASDLKMSMYDCLIKCVTLGYLNLVKALIEVIGVNPNLNAHDGRIGKEGSRNVRKASWKSTPLHIACSNGRPEVLKYLLSLGTIKVLTPDATGTFPIHLAAGKCLACVKTMLSHNIPLTVRDANKHTLLHSAARAGKSDVLTYVMDLWLKDESIKVPKKDGKLDQTDRWQRTPVHWAVLNKQERCLVQLLESGASVGEGRSDMGLKGTSLKKETPREIAKRIGWGKEILERYAQIRN</sequence>
<dbReference type="OrthoDB" id="75981at2759"/>
<dbReference type="PANTHER" id="PTHR45527:SF1">
    <property type="entry name" value="FATTY ACID SYNTHASE"/>
    <property type="match status" value="1"/>
</dbReference>
<dbReference type="SUPFAM" id="SSF56801">
    <property type="entry name" value="Acetyl-CoA synthetase-like"/>
    <property type="match status" value="1"/>
</dbReference>
<dbReference type="SMART" id="SM00248">
    <property type="entry name" value="ANK"/>
    <property type="match status" value="4"/>
</dbReference>
<name>A0A9W7EGF7_9STRA</name>
<gene>
    <name evidence="3" type="ORF">TrST_g4077</name>
</gene>
<accession>A0A9W7EGF7</accession>
<dbReference type="PROSITE" id="PS50088">
    <property type="entry name" value="ANK_REPEAT"/>
    <property type="match status" value="1"/>
</dbReference>
<reference evidence="4" key="1">
    <citation type="journal article" date="2023" name="Commun. Biol.">
        <title>Genome analysis of Parmales, the sister group of diatoms, reveals the evolutionary specialization of diatoms from phago-mixotrophs to photoautotrophs.</title>
        <authorList>
            <person name="Ban H."/>
            <person name="Sato S."/>
            <person name="Yoshikawa S."/>
            <person name="Yamada K."/>
            <person name="Nakamura Y."/>
            <person name="Ichinomiya M."/>
            <person name="Sato N."/>
            <person name="Blanc-Mathieu R."/>
            <person name="Endo H."/>
            <person name="Kuwata A."/>
            <person name="Ogata H."/>
        </authorList>
    </citation>
    <scope>NUCLEOTIDE SEQUENCE [LARGE SCALE GENOMIC DNA]</scope>
    <source>
        <strain evidence="4">NIES 3701</strain>
    </source>
</reference>
<keyword evidence="1" id="KW-0040">ANK repeat</keyword>
<dbReference type="InterPro" id="IPR036770">
    <property type="entry name" value="Ankyrin_rpt-contain_sf"/>
</dbReference>
<dbReference type="GO" id="GO:0043041">
    <property type="term" value="P:amino acid activation for nonribosomal peptide biosynthetic process"/>
    <property type="evidence" value="ECO:0007669"/>
    <property type="project" value="TreeGrafter"/>
</dbReference>
<dbReference type="SUPFAM" id="SSF48403">
    <property type="entry name" value="Ankyrin repeat"/>
    <property type="match status" value="1"/>
</dbReference>
<evidence type="ECO:0000313" key="4">
    <source>
        <dbReference type="Proteomes" id="UP001165085"/>
    </source>
</evidence>
<organism evidence="3 4">
    <name type="scientific">Triparma strigata</name>
    <dbReference type="NCBI Taxonomy" id="1606541"/>
    <lineage>
        <taxon>Eukaryota</taxon>
        <taxon>Sar</taxon>
        <taxon>Stramenopiles</taxon>
        <taxon>Ochrophyta</taxon>
        <taxon>Bolidophyceae</taxon>
        <taxon>Parmales</taxon>
        <taxon>Triparmaceae</taxon>
        <taxon>Triparma</taxon>
    </lineage>
</organism>
<dbReference type="Pfam" id="PF12796">
    <property type="entry name" value="Ank_2"/>
    <property type="match status" value="1"/>
</dbReference>
<dbReference type="EMBL" id="BRXY01000204">
    <property type="protein sequence ID" value="GMH77045.1"/>
    <property type="molecule type" value="Genomic_DNA"/>
</dbReference>
<comment type="caution">
    <text evidence="3">The sequence shown here is derived from an EMBL/GenBank/DDBJ whole genome shotgun (WGS) entry which is preliminary data.</text>
</comment>
<dbReference type="InterPro" id="IPR002110">
    <property type="entry name" value="Ankyrin_rpt"/>
</dbReference>
<dbReference type="Proteomes" id="UP001165085">
    <property type="component" value="Unassembled WGS sequence"/>
</dbReference>
<keyword evidence="4" id="KW-1185">Reference proteome</keyword>
<dbReference type="AlphaFoldDB" id="A0A9W7EGF7"/>
<dbReference type="GO" id="GO:0031177">
    <property type="term" value="F:phosphopantetheine binding"/>
    <property type="evidence" value="ECO:0007669"/>
    <property type="project" value="TreeGrafter"/>
</dbReference>
<dbReference type="Gene3D" id="1.25.40.20">
    <property type="entry name" value="Ankyrin repeat-containing domain"/>
    <property type="match status" value="1"/>
</dbReference>
<dbReference type="PROSITE" id="PS50297">
    <property type="entry name" value="ANK_REP_REGION"/>
    <property type="match status" value="1"/>
</dbReference>
<feature type="region of interest" description="Disordered" evidence="2">
    <location>
        <begin position="53"/>
        <end position="75"/>
    </location>
</feature>
<proteinExistence type="predicted"/>